<dbReference type="GO" id="GO:0005175">
    <property type="term" value="F:CD27 receptor binding"/>
    <property type="evidence" value="ECO:0007669"/>
    <property type="project" value="TreeGrafter"/>
</dbReference>
<dbReference type="PANTHER" id="PTHR14365:SF1">
    <property type="entry name" value="APOPTOSIS REGULATORY PROTEIN SIVA"/>
    <property type="match status" value="1"/>
</dbReference>
<evidence type="ECO:0000313" key="2">
    <source>
        <dbReference type="RefSeq" id="XP_020670503.2"/>
    </source>
</evidence>
<dbReference type="RefSeq" id="XP_020670503.2">
    <property type="nucleotide sequence ID" value="XM_020814844.2"/>
</dbReference>
<dbReference type="Pfam" id="PF05458">
    <property type="entry name" value="Siva"/>
    <property type="match status" value="1"/>
</dbReference>
<proteinExistence type="predicted"/>
<gene>
    <name evidence="2" type="primary">SIVA1</name>
</gene>
<dbReference type="PANTHER" id="PTHR14365">
    <property type="entry name" value="APOPTOSIS REGULATORY PROTEIN SIVA"/>
    <property type="match status" value="1"/>
</dbReference>
<dbReference type="KEGG" id="pvt:110090950"/>
<name>A0A6J0VE50_9SAUR</name>
<dbReference type="GeneID" id="110090950"/>
<keyword evidence="1" id="KW-1185">Reference proteome</keyword>
<reference evidence="2" key="2">
    <citation type="submission" date="2025-08" db="UniProtKB">
        <authorList>
            <consortium name="RefSeq"/>
        </authorList>
    </citation>
    <scope>IDENTIFICATION</scope>
</reference>
<accession>A0A6J0VE50</accession>
<organism evidence="1 2">
    <name type="scientific">Pogona vitticeps</name>
    <name type="common">central bearded dragon</name>
    <dbReference type="NCBI Taxonomy" id="103695"/>
    <lineage>
        <taxon>Eukaryota</taxon>
        <taxon>Metazoa</taxon>
        <taxon>Chordata</taxon>
        <taxon>Craniata</taxon>
        <taxon>Vertebrata</taxon>
        <taxon>Euteleostomi</taxon>
        <taxon>Lepidosauria</taxon>
        <taxon>Squamata</taxon>
        <taxon>Bifurcata</taxon>
        <taxon>Unidentata</taxon>
        <taxon>Episquamata</taxon>
        <taxon>Toxicofera</taxon>
        <taxon>Iguania</taxon>
        <taxon>Acrodonta</taxon>
        <taxon>Agamidae</taxon>
        <taxon>Amphibolurinae</taxon>
        <taxon>Pogona</taxon>
    </lineage>
</organism>
<reference evidence="1" key="1">
    <citation type="submission" date="2025-05" db="UniProtKB">
        <authorList>
            <consortium name="RefSeq"/>
        </authorList>
    </citation>
    <scope>NUCLEOTIDE SEQUENCE [LARGE SCALE GENOMIC DNA]</scope>
</reference>
<protein>
    <submittedName>
        <fullName evidence="2">Apoptosis regulatory protein Siva</fullName>
    </submittedName>
</protein>
<dbReference type="InParanoid" id="A0A6J0VE50"/>
<dbReference type="AlphaFoldDB" id="A0A6J0VE50"/>
<dbReference type="GO" id="GO:0097191">
    <property type="term" value="P:extrinsic apoptotic signaling pathway"/>
    <property type="evidence" value="ECO:0007669"/>
    <property type="project" value="TreeGrafter"/>
</dbReference>
<evidence type="ECO:0000313" key="1">
    <source>
        <dbReference type="Proteomes" id="UP001652642"/>
    </source>
</evidence>
<dbReference type="CTD" id="10572"/>
<dbReference type="OrthoDB" id="60860at2759"/>
<dbReference type="InterPro" id="IPR022773">
    <property type="entry name" value="Siva"/>
</dbReference>
<sequence>MPKRSYPFGDVAPLQLKTRVRLRELSQGVMGERYRQEIFEKTKQLLFQGAQAYMESACVGSKGKESLTAQYPEPLADRLQGCSRPRSSGQMLIGQDGKLQQPSPSETVLAVRVSKACSSCVRTVDVKEACAQCDRYICPDCSKLCSCCNSITCSLCSITESDDVGEHVLCSDCLAFKD</sequence>
<dbReference type="Proteomes" id="UP001652642">
    <property type="component" value="Chromosome 1"/>
</dbReference>